<reference evidence="2 3" key="1">
    <citation type="submission" date="2024-04" db="EMBL/GenBank/DDBJ databases">
        <title>Tritrichomonas musculus Genome.</title>
        <authorList>
            <person name="Alves-Ferreira E."/>
            <person name="Grigg M."/>
            <person name="Lorenzi H."/>
            <person name="Galac M."/>
        </authorList>
    </citation>
    <scope>NUCLEOTIDE SEQUENCE [LARGE SCALE GENOMIC DNA]</scope>
    <source>
        <strain evidence="2 3">EAF2021</strain>
    </source>
</reference>
<feature type="compositionally biased region" description="Low complexity" evidence="1">
    <location>
        <begin position="103"/>
        <end position="115"/>
    </location>
</feature>
<dbReference type="Proteomes" id="UP001470230">
    <property type="component" value="Unassembled WGS sequence"/>
</dbReference>
<evidence type="ECO:0000256" key="1">
    <source>
        <dbReference type="SAM" id="MobiDB-lite"/>
    </source>
</evidence>
<feature type="region of interest" description="Disordered" evidence="1">
    <location>
        <begin position="243"/>
        <end position="269"/>
    </location>
</feature>
<keyword evidence="3" id="KW-1185">Reference proteome</keyword>
<accession>A0ABR2KR61</accession>
<proteinExistence type="predicted"/>
<name>A0ABR2KR61_9EUKA</name>
<gene>
    <name evidence="2" type="ORF">M9Y10_021953</name>
</gene>
<organism evidence="2 3">
    <name type="scientific">Tritrichomonas musculus</name>
    <dbReference type="NCBI Taxonomy" id="1915356"/>
    <lineage>
        <taxon>Eukaryota</taxon>
        <taxon>Metamonada</taxon>
        <taxon>Parabasalia</taxon>
        <taxon>Tritrichomonadida</taxon>
        <taxon>Tritrichomonadidae</taxon>
        <taxon>Tritrichomonas</taxon>
    </lineage>
</organism>
<feature type="region of interest" description="Disordered" evidence="1">
    <location>
        <begin position="100"/>
        <end position="178"/>
    </location>
</feature>
<comment type="caution">
    <text evidence="2">The sequence shown here is derived from an EMBL/GenBank/DDBJ whole genome shotgun (WGS) entry which is preliminary data.</text>
</comment>
<protein>
    <submittedName>
        <fullName evidence="2">Uncharacterized protein</fullName>
    </submittedName>
</protein>
<dbReference type="EMBL" id="JAPFFF010000003">
    <property type="protein sequence ID" value="KAK8893531.1"/>
    <property type="molecule type" value="Genomic_DNA"/>
</dbReference>
<evidence type="ECO:0000313" key="2">
    <source>
        <dbReference type="EMBL" id="KAK8893531.1"/>
    </source>
</evidence>
<sequence>MQTIITRPNNSNTGEHLIEADKFIINTDDMPKCKQYYRQQAPNMQLDDFKKMKEELLHTKLCLNKSHKDFKNKKKDFEELVGICNQNQVTSNVTHLSFPAVPTSTSTSNTTNNNNQKPVISTNHIPTANQKSKPEVSTSINTRIIQPKSTDQTQKTSSRNDRSLNPNPKVRNERSARAIDRNITPTSGNALDIWNRSAPLFLPLPTVEEIDDICRPIDTDALVVNNPMKQHWSDRLREIVKNSQKETKKSKSNQILMPPGKPPAPDDISDYWVKRTPPFQIEEMQKHNKSILHCLLSAFVEAKPLPESEEKNDLLNEDFLPIHVLLPQLEFDDYMSHPFEERLELELRSAGLEKPKEGINSVNNAFATEIDGYKKEIKELQPKIDKIRDEIVEKLPECRKDEDRRMTEAQEYTELLKECRKDHKKT</sequence>
<evidence type="ECO:0000313" key="3">
    <source>
        <dbReference type="Proteomes" id="UP001470230"/>
    </source>
</evidence>
<feature type="compositionally biased region" description="Polar residues" evidence="1">
    <location>
        <begin position="116"/>
        <end position="157"/>
    </location>
</feature>